<dbReference type="SUPFAM" id="SSF51905">
    <property type="entry name" value="FAD/NAD(P)-binding domain"/>
    <property type="match status" value="1"/>
</dbReference>
<dbReference type="Gene3D" id="3.50.50.60">
    <property type="entry name" value="FAD/NAD(P)-binding domain"/>
    <property type="match status" value="1"/>
</dbReference>
<dbReference type="InterPro" id="IPR002109">
    <property type="entry name" value="Glutaredoxin"/>
</dbReference>
<keyword evidence="6" id="KW-1185">Reference proteome</keyword>
<reference evidence="5 6" key="1">
    <citation type="journal article" date="2022" name="Front. Cell. Infect. Microbiol.">
        <title>The Genomes of Two Strains of Taenia crassiceps the Animal Model for the Study of Human Cysticercosis.</title>
        <authorList>
            <person name="Bobes R.J."/>
            <person name="Estrada K."/>
            <person name="Rios-Valencia D.G."/>
            <person name="Calderon-Gallegos A."/>
            <person name="de la Torre P."/>
            <person name="Carrero J.C."/>
            <person name="Sanchez-Flores A."/>
            <person name="Laclette J.P."/>
        </authorList>
    </citation>
    <scope>NUCLEOTIDE SEQUENCE [LARGE SCALE GENOMIC DNA]</scope>
    <source>
        <strain evidence="5">WFUcys</strain>
    </source>
</reference>
<keyword evidence="1" id="KW-0285">Flavoprotein</keyword>
<dbReference type="Gene3D" id="3.40.30.10">
    <property type="entry name" value="Glutaredoxin"/>
    <property type="match status" value="1"/>
</dbReference>
<keyword evidence="2" id="KW-0560">Oxidoreductase</keyword>
<dbReference type="Pfam" id="PF00890">
    <property type="entry name" value="FAD_binding_2"/>
    <property type="match status" value="1"/>
</dbReference>
<comment type="caution">
    <text evidence="5">The sequence shown here is derived from an EMBL/GenBank/DDBJ whole genome shotgun (WGS) entry which is preliminary data.</text>
</comment>
<sequence>MLLNSSRSDIIICEYNCRWRCAATGSWRARLVSHPAPKMFACHCLRRACAPLSAIACFFNPQRTAMAPIGGSTEQIERLRNRINNAAVLVFAKSSCPYCKKVVDRFNNLKIPFGYLDLSLKKNGSDYQKMLQEITGRTTVPQVFFRGEFIGGCDDVMEIDDETIVKKANEMKYEYDLAIIGGGSGGLTLAKESAKSGAKVALLDFVVPTPMGTTWGLGGYLR</sequence>
<evidence type="ECO:0000256" key="2">
    <source>
        <dbReference type="ARBA" id="ARBA00023002"/>
    </source>
</evidence>
<evidence type="ECO:0000259" key="4">
    <source>
        <dbReference type="Pfam" id="PF00890"/>
    </source>
</evidence>
<name>A0ABR4QGE2_9CEST</name>
<dbReference type="InterPro" id="IPR036249">
    <property type="entry name" value="Thioredoxin-like_sf"/>
</dbReference>
<dbReference type="EMBL" id="JAKROA010000003">
    <property type="protein sequence ID" value="KAL5108617.1"/>
    <property type="molecule type" value="Genomic_DNA"/>
</dbReference>
<evidence type="ECO:0000259" key="3">
    <source>
        <dbReference type="Pfam" id="PF00462"/>
    </source>
</evidence>
<feature type="domain" description="FAD-dependent oxidoreductase 2 FAD-binding" evidence="4">
    <location>
        <begin position="176"/>
        <end position="219"/>
    </location>
</feature>
<proteinExistence type="predicted"/>
<dbReference type="SUPFAM" id="SSF52833">
    <property type="entry name" value="Thioredoxin-like"/>
    <property type="match status" value="1"/>
</dbReference>
<dbReference type="PRINTS" id="PR00160">
    <property type="entry name" value="GLUTAREDOXIN"/>
</dbReference>
<dbReference type="PROSITE" id="PS51354">
    <property type="entry name" value="GLUTAREDOXIN_2"/>
    <property type="match status" value="1"/>
</dbReference>
<dbReference type="InterPro" id="IPR011899">
    <property type="entry name" value="Glutaredoxin_euk/vir"/>
</dbReference>
<dbReference type="InterPro" id="IPR036188">
    <property type="entry name" value="FAD/NAD-bd_sf"/>
</dbReference>
<dbReference type="Pfam" id="PF00462">
    <property type="entry name" value="Glutaredoxin"/>
    <property type="match status" value="1"/>
</dbReference>
<evidence type="ECO:0000313" key="5">
    <source>
        <dbReference type="EMBL" id="KAL5108617.1"/>
    </source>
</evidence>
<dbReference type="PANTHER" id="PTHR45694:SF18">
    <property type="entry name" value="GLUTAREDOXIN-1-RELATED"/>
    <property type="match status" value="1"/>
</dbReference>
<dbReference type="PANTHER" id="PTHR45694">
    <property type="entry name" value="GLUTAREDOXIN 2"/>
    <property type="match status" value="1"/>
</dbReference>
<feature type="domain" description="Glutaredoxin" evidence="3">
    <location>
        <begin position="88"/>
        <end position="150"/>
    </location>
</feature>
<dbReference type="NCBIfam" id="TIGR02180">
    <property type="entry name" value="GRX_euk"/>
    <property type="match status" value="1"/>
</dbReference>
<dbReference type="Proteomes" id="UP001651158">
    <property type="component" value="Unassembled WGS sequence"/>
</dbReference>
<dbReference type="InterPro" id="IPR014025">
    <property type="entry name" value="Glutaredoxin_subgr"/>
</dbReference>
<dbReference type="InterPro" id="IPR003953">
    <property type="entry name" value="FAD-dep_OxRdtase_2_FAD-bd"/>
</dbReference>
<organism evidence="5 6">
    <name type="scientific">Taenia crassiceps</name>
    <dbReference type="NCBI Taxonomy" id="6207"/>
    <lineage>
        <taxon>Eukaryota</taxon>
        <taxon>Metazoa</taxon>
        <taxon>Spiralia</taxon>
        <taxon>Lophotrochozoa</taxon>
        <taxon>Platyhelminthes</taxon>
        <taxon>Cestoda</taxon>
        <taxon>Eucestoda</taxon>
        <taxon>Cyclophyllidea</taxon>
        <taxon>Taeniidae</taxon>
        <taxon>Taenia</taxon>
    </lineage>
</organism>
<protein>
    <submittedName>
        <fullName evidence="5">Thioredoxin reductase 3</fullName>
    </submittedName>
</protein>
<accession>A0ABR4QGE2</accession>
<dbReference type="CDD" id="cd03419">
    <property type="entry name" value="GRX_GRXh_1_2_like"/>
    <property type="match status" value="1"/>
</dbReference>
<evidence type="ECO:0000256" key="1">
    <source>
        <dbReference type="ARBA" id="ARBA00022630"/>
    </source>
</evidence>
<gene>
    <name evidence="5" type="ORF">TcWFU_002454</name>
</gene>
<evidence type="ECO:0000313" key="6">
    <source>
        <dbReference type="Proteomes" id="UP001651158"/>
    </source>
</evidence>